<organism evidence="6">
    <name type="scientific">marine sediment metagenome</name>
    <dbReference type="NCBI Taxonomy" id="412755"/>
    <lineage>
        <taxon>unclassified sequences</taxon>
        <taxon>metagenomes</taxon>
        <taxon>ecological metagenomes</taxon>
    </lineage>
</organism>
<protein>
    <recommendedName>
        <fullName evidence="5">Phosphagen kinase C-terminal domain-containing protein</fullName>
    </recommendedName>
</protein>
<dbReference type="InterPro" id="IPR000749">
    <property type="entry name" value="ATP-guanido_PTrfase"/>
</dbReference>
<dbReference type="GO" id="GO:0005615">
    <property type="term" value="C:extracellular space"/>
    <property type="evidence" value="ECO:0007669"/>
    <property type="project" value="TreeGrafter"/>
</dbReference>
<dbReference type="PROSITE" id="PS00112">
    <property type="entry name" value="PHOSPHAGEN_KINASE"/>
    <property type="match status" value="1"/>
</dbReference>
<dbReference type="EMBL" id="BARS01004296">
    <property type="protein sequence ID" value="GAF75959.1"/>
    <property type="molecule type" value="Genomic_DNA"/>
</dbReference>
<feature type="domain" description="Phosphagen kinase C-terminal" evidence="5">
    <location>
        <begin position="23"/>
        <end position="252"/>
    </location>
</feature>
<dbReference type="InterPro" id="IPR022415">
    <property type="entry name" value="ATP-guanido_PTrfase_AS"/>
</dbReference>
<keyword evidence="2" id="KW-0547">Nucleotide-binding</keyword>
<dbReference type="PANTHER" id="PTHR11547:SF38">
    <property type="entry name" value="ARGININE KINASE 1-RELATED"/>
    <property type="match status" value="1"/>
</dbReference>
<dbReference type="NCBIfam" id="NF002194">
    <property type="entry name" value="PRK01059.1-4"/>
    <property type="match status" value="1"/>
</dbReference>
<sequence>MKIDDLLKQTSEWLKSTGSNSDIVFSSRVRLARNLSKFPFSHWASKKSKTQSYEVINDAIGKNSYLKKSTCVQLRDLSDLDKQFLVERHLMSKEHAVRQDSKALVFDDKEIIAVMINEEDHLRMQVMQSGFNLTEAWRLMDKIDSELSNNLEYAFSPKWGYLTACPTNVGTGLRASVMLHLPALVMTKQIARVLHMVSKLGIAIRGFYGEGTEAQGNFFQLSNQVTLGRTEGDLIDNLERIINQILSRERNTRRSLSINNRDELNDKIWRAYGTLKSAYIITSAETITLLSVIRLGVDLELIKDIDRKLVNELFVLTQPAHLQKIEGRALNASERDIKRAALVRKKIGGK</sequence>
<dbReference type="GO" id="GO:0004111">
    <property type="term" value="F:creatine kinase activity"/>
    <property type="evidence" value="ECO:0007669"/>
    <property type="project" value="InterPro"/>
</dbReference>
<evidence type="ECO:0000256" key="2">
    <source>
        <dbReference type="ARBA" id="ARBA00022741"/>
    </source>
</evidence>
<evidence type="ECO:0000259" key="5">
    <source>
        <dbReference type="PROSITE" id="PS51510"/>
    </source>
</evidence>
<dbReference type="AlphaFoldDB" id="X0S4P6"/>
<reference evidence="6" key="1">
    <citation type="journal article" date="2014" name="Front. Microbiol.">
        <title>High frequency of phylogenetically diverse reductive dehalogenase-homologous genes in deep subseafloor sedimentary metagenomes.</title>
        <authorList>
            <person name="Kawai M."/>
            <person name="Futagami T."/>
            <person name="Toyoda A."/>
            <person name="Takaki Y."/>
            <person name="Nishi S."/>
            <person name="Hori S."/>
            <person name="Arai W."/>
            <person name="Tsubouchi T."/>
            <person name="Morono Y."/>
            <person name="Uchiyama I."/>
            <person name="Ito T."/>
            <person name="Fujiyama A."/>
            <person name="Inagaki F."/>
            <person name="Takami H."/>
        </authorList>
    </citation>
    <scope>NUCLEOTIDE SEQUENCE</scope>
    <source>
        <strain evidence="6">Expedition CK06-06</strain>
    </source>
</reference>
<dbReference type="InterPro" id="IPR023660">
    <property type="entry name" value="Arg_Kinase"/>
</dbReference>
<evidence type="ECO:0000313" key="6">
    <source>
        <dbReference type="EMBL" id="GAF75959.1"/>
    </source>
</evidence>
<dbReference type="PANTHER" id="PTHR11547">
    <property type="entry name" value="ARGININE OR CREATINE KINASE"/>
    <property type="match status" value="1"/>
</dbReference>
<dbReference type="PROSITE" id="PS51510">
    <property type="entry name" value="PHOSPHAGEN_KINASE_C"/>
    <property type="match status" value="1"/>
</dbReference>
<evidence type="ECO:0000256" key="4">
    <source>
        <dbReference type="ARBA" id="ARBA00022840"/>
    </source>
</evidence>
<dbReference type="CDD" id="cd07930">
    <property type="entry name" value="bacterial_phosphagen_kinase"/>
    <property type="match status" value="1"/>
</dbReference>
<evidence type="ECO:0000256" key="3">
    <source>
        <dbReference type="ARBA" id="ARBA00022777"/>
    </source>
</evidence>
<evidence type="ECO:0000256" key="1">
    <source>
        <dbReference type="ARBA" id="ARBA00022679"/>
    </source>
</evidence>
<dbReference type="SUPFAM" id="SSF55931">
    <property type="entry name" value="Glutamine synthetase/guanido kinase"/>
    <property type="match status" value="1"/>
</dbReference>
<gene>
    <name evidence="6" type="ORF">S01H1_08365</name>
</gene>
<dbReference type="Gene3D" id="3.30.590.10">
    <property type="entry name" value="Glutamine synthetase/guanido kinase, catalytic domain"/>
    <property type="match status" value="1"/>
</dbReference>
<keyword evidence="4" id="KW-0067">ATP-binding</keyword>
<proteinExistence type="inferred from homology"/>
<keyword evidence="1" id="KW-0808">Transferase</keyword>
<keyword evidence="3" id="KW-0418">Kinase</keyword>
<comment type="caution">
    <text evidence="6">The sequence shown here is derived from an EMBL/GenBank/DDBJ whole genome shotgun (WGS) entry which is preliminary data.</text>
</comment>
<name>X0S4P6_9ZZZZ</name>
<dbReference type="GO" id="GO:0005524">
    <property type="term" value="F:ATP binding"/>
    <property type="evidence" value="ECO:0007669"/>
    <property type="project" value="UniProtKB-KW"/>
</dbReference>
<accession>X0S4P6</accession>
<dbReference type="GO" id="GO:0046314">
    <property type="term" value="P:phosphocreatine biosynthetic process"/>
    <property type="evidence" value="ECO:0007669"/>
    <property type="project" value="InterPro"/>
</dbReference>
<dbReference type="InterPro" id="IPR022414">
    <property type="entry name" value="ATP-guanido_PTrfase_cat"/>
</dbReference>
<dbReference type="Pfam" id="PF00217">
    <property type="entry name" value="ATP-gua_Ptrans"/>
    <property type="match status" value="1"/>
</dbReference>
<dbReference type="InterPro" id="IPR014746">
    <property type="entry name" value="Gln_synth/guanido_kin_cat_dom"/>
</dbReference>
<dbReference type="HAMAP" id="MF_00602">
    <property type="entry name" value="Prot_Arg_kinase"/>
    <property type="match status" value="1"/>
</dbReference>